<protein>
    <submittedName>
        <fullName evidence="7">MBL fold metallo-hydrolase</fullName>
    </submittedName>
</protein>
<dbReference type="CDD" id="cd16277">
    <property type="entry name" value="metallo-hydrolase-like_MBL-fold"/>
    <property type="match status" value="1"/>
</dbReference>
<evidence type="ECO:0000256" key="5">
    <source>
        <dbReference type="SAM" id="MobiDB-lite"/>
    </source>
</evidence>
<dbReference type="InterPro" id="IPR001279">
    <property type="entry name" value="Metallo-B-lactamas"/>
</dbReference>
<evidence type="ECO:0000256" key="4">
    <source>
        <dbReference type="ARBA" id="ARBA00022833"/>
    </source>
</evidence>
<name>A0A553ZDM3_9ACTN</name>
<dbReference type="PANTHER" id="PTHR42978">
    <property type="entry name" value="QUORUM-QUENCHING LACTONASE YTNP-RELATED-RELATED"/>
    <property type="match status" value="1"/>
</dbReference>
<comment type="similarity">
    <text evidence="1">Belongs to the metallo-beta-lactamase superfamily.</text>
</comment>
<feature type="region of interest" description="Disordered" evidence="5">
    <location>
        <begin position="1"/>
        <end position="61"/>
    </location>
</feature>
<dbReference type="EMBL" id="VKLS01000168">
    <property type="protein sequence ID" value="TSB39556.1"/>
    <property type="molecule type" value="Genomic_DNA"/>
</dbReference>
<dbReference type="GO" id="GO:0046872">
    <property type="term" value="F:metal ion binding"/>
    <property type="evidence" value="ECO:0007669"/>
    <property type="project" value="UniProtKB-KW"/>
</dbReference>
<keyword evidence="3 7" id="KW-0378">Hydrolase</keyword>
<sequence>MVPASPTPRQISPHQQPSPYRRTPPGPGRRAPEERKTREERDVTAEPRPPGRPPLPPAPAWELGGVTVHRIDEVALPPQTGPWLLPSATPEVIDQTPWLRPDFADESGVLRLSSHTFACTIGDLRVLIDTGIGNGKTRANPAWHGLRTDYLARLEAAGFPPDAVDLVLLTHLHTDHVGWNTRADGGDWRPTFPRARYVASRREWDHWAAAEMDDARRQMFRDSVHPVRDAGQLDLVDVPSAGAEIAPGIRLLPTPGHTPGHLAVELRGRTGTAVITGDCVHHPVQLGHPALGSCVDTDPEQAVTTRRALLASLAGTDTLLLGTHFPPPTAGLVRAQGDTYRLIPVPGRPAPTAGTRT</sequence>
<evidence type="ECO:0000256" key="3">
    <source>
        <dbReference type="ARBA" id="ARBA00022801"/>
    </source>
</evidence>
<keyword evidence="2" id="KW-0479">Metal-binding</keyword>
<keyword evidence="4" id="KW-0862">Zinc</keyword>
<proteinExistence type="inferred from homology"/>
<dbReference type="Gene3D" id="3.60.15.10">
    <property type="entry name" value="Ribonuclease Z/Hydroxyacylglutathione hydrolase-like"/>
    <property type="match status" value="1"/>
</dbReference>
<feature type="compositionally biased region" description="Pro residues" evidence="5">
    <location>
        <begin position="47"/>
        <end position="59"/>
    </location>
</feature>
<gene>
    <name evidence="7" type="ORF">FNZ23_15280</name>
</gene>
<feature type="domain" description="Metallo-beta-lactamase" evidence="6">
    <location>
        <begin position="113"/>
        <end position="324"/>
    </location>
</feature>
<dbReference type="Proteomes" id="UP000320888">
    <property type="component" value="Unassembled WGS sequence"/>
</dbReference>
<evidence type="ECO:0000259" key="6">
    <source>
        <dbReference type="SMART" id="SM00849"/>
    </source>
</evidence>
<evidence type="ECO:0000256" key="1">
    <source>
        <dbReference type="ARBA" id="ARBA00007749"/>
    </source>
</evidence>
<evidence type="ECO:0000313" key="7">
    <source>
        <dbReference type="EMBL" id="TSB39556.1"/>
    </source>
</evidence>
<dbReference type="AlphaFoldDB" id="A0A553ZDM3"/>
<comment type="caution">
    <text evidence="7">The sequence shown here is derived from an EMBL/GenBank/DDBJ whole genome shotgun (WGS) entry which is preliminary data.</text>
</comment>
<dbReference type="InterPro" id="IPR051013">
    <property type="entry name" value="MBL_superfamily_lactonases"/>
</dbReference>
<dbReference type="SUPFAM" id="SSF56281">
    <property type="entry name" value="Metallo-hydrolase/oxidoreductase"/>
    <property type="match status" value="1"/>
</dbReference>
<dbReference type="InterPro" id="IPR036866">
    <property type="entry name" value="RibonucZ/Hydroxyglut_hydro"/>
</dbReference>
<dbReference type="OrthoDB" id="5177904at2"/>
<dbReference type="PANTHER" id="PTHR42978:SF6">
    <property type="entry name" value="QUORUM-QUENCHING LACTONASE YTNP-RELATED"/>
    <property type="match status" value="1"/>
</dbReference>
<dbReference type="Pfam" id="PF00753">
    <property type="entry name" value="Lactamase_B"/>
    <property type="match status" value="1"/>
</dbReference>
<keyword evidence="8" id="KW-1185">Reference proteome</keyword>
<organism evidence="7 8">
    <name type="scientific">Streptomyces benahoarensis</name>
    <dbReference type="NCBI Taxonomy" id="2595054"/>
    <lineage>
        <taxon>Bacteria</taxon>
        <taxon>Bacillati</taxon>
        <taxon>Actinomycetota</taxon>
        <taxon>Actinomycetes</taxon>
        <taxon>Kitasatosporales</taxon>
        <taxon>Streptomycetaceae</taxon>
        <taxon>Streptomyces</taxon>
    </lineage>
</organism>
<reference evidence="7 8" key="1">
    <citation type="submission" date="2019-07" db="EMBL/GenBank/DDBJ databases">
        <title>Draft genome for Streptomyces benahoarensis MZ03-48.</title>
        <authorList>
            <person name="Gonzalez-Pimentel J.L."/>
        </authorList>
    </citation>
    <scope>NUCLEOTIDE SEQUENCE [LARGE SCALE GENOMIC DNA]</scope>
    <source>
        <strain evidence="7 8">MZ03-48</strain>
    </source>
</reference>
<dbReference type="GO" id="GO:0016787">
    <property type="term" value="F:hydrolase activity"/>
    <property type="evidence" value="ECO:0007669"/>
    <property type="project" value="UniProtKB-KW"/>
</dbReference>
<accession>A0A553ZDM3</accession>
<evidence type="ECO:0000256" key="2">
    <source>
        <dbReference type="ARBA" id="ARBA00022723"/>
    </source>
</evidence>
<dbReference type="SMART" id="SM00849">
    <property type="entry name" value="Lactamase_B"/>
    <property type="match status" value="1"/>
</dbReference>
<evidence type="ECO:0000313" key="8">
    <source>
        <dbReference type="Proteomes" id="UP000320888"/>
    </source>
</evidence>
<feature type="compositionally biased region" description="Basic and acidic residues" evidence="5">
    <location>
        <begin position="30"/>
        <end position="45"/>
    </location>
</feature>